<dbReference type="InterPro" id="IPR019808">
    <property type="entry name" value="Histidine_triad_CS"/>
</dbReference>
<dbReference type="Proteomes" id="UP000782312">
    <property type="component" value="Unassembled WGS sequence"/>
</dbReference>
<dbReference type="Pfam" id="PF01230">
    <property type="entry name" value="HIT"/>
    <property type="match status" value="1"/>
</dbReference>
<dbReference type="PANTHER" id="PTHR23089">
    <property type="entry name" value="HISTIDINE TRIAD HIT PROTEIN"/>
    <property type="match status" value="1"/>
</dbReference>
<dbReference type="EMBL" id="JACPUR010000035">
    <property type="protein sequence ID" value="MBI3128801.1"/>
    <property type="molecule type" value="Genomic_DNA"/>
</dbReference>
<dbReference type="PROSITE" id="PS00892">
    <property type="entry name" value="HIT_1"/>
    <property type="match status" value="1"/>
</dbReference>
<accession>A0A932MR76</accession>
<feature type="domain" description="HIT" evidence="4">
    <location>
        <begin position="5"/>
        <end position="114"/>
    </location>
</feature>
<evidence type="ECO:0000313" key="5">
    <source>
        <dbReference type="EMBL" id="MBI3128801.1"/>
    </source>
</evidence>
<evidence type="ECO:0000259" key="4">
    <source>
        <dbReference type="PROSITE" id="PS51084"/>
    </source>
</evidence>
<evidence type="ECO:0000256" key="1">
    <source>
        <dbReference type="PIRSR" id="PIRSR601310-1"/>
    </source>
</evidence>
<comment type="caution">
    <text evidence="5">The sequence shown here is derived from an EMBL/GenBank/DDBJ whole genome shotgun (WGS) entry which is preliminary data.</text>
</comment>
<organism evidence="5 6">
    <name type="scientific">Tectimicrobiota bacterium</name>
    <dbReference type="NCBI Taxonomy" id="2528274"/>
    <lineage>
        <taxon>Bacteria</taxon>
        <taxon>Pseudomonadati</taxon>
        <taxon>Nitrospinota/Tectimicrobiota group</taxon>
        <taxon>Candidatus Tectimicrobiota</taxon>
    </lineage>
</organism>
<dbReference type="Gene3D" id="3.30.428.10">
    <property type="entry name" value="HIT-like"/>
    <property type="match status" value="1"/>
</dbReference>
<gene>
    <name evidence="5" type="ORF">HYZ11_14445</name>
</gene>
<dbReference type="CDD" id="cd01276">
    <property type="entry name" value="PKCI_related"/>
    <property type="match status" value="1"/>
</dbReference>
<dbReference type="AlphaFoldDB" id="A0A932MR76"/>
<dbReference type="InterPro" id="IPR036265">
    <property type="entry name" value="HIT-like_sf"/>
</dbReference>
<protein>
    <submittedName>
        <fullName evidence="5">Histidine triad nucleotide-binding protein</fullName>
    </submittedName>
</protein>
<evidence type="ECO:0000256" key="2">
    <source>
        <dbReference type="PIRSR" id="PIRSR601310-3"/>
    </source>
</evidence>
<reference evidence="5" key="1">
    <citation type="submission" date="2020-07" db="EMBL/GenBank/DDBJ databases">
        <title>Huge and variable diversity of episymbiotic CPR bacteria and DPANN archaea in groundwater ecosystems.</title>
        <authorList>
            <person name="He C.Y."/>
            <person name="Keren R."/>
            <person name="Whittaker M."/>
            <person name="Farag I.F."/>
            <person name="Doudna J."/>
            <person name="Cate J.H.D."/>
            <person name="Banfield J.F."/>
        </authorList>
    </citation>
    <scope>NUCLEOTIDE SEQUENCE</scope>
    <source>
        <strain evidence="5">NC_groundwater_763_Ag_S-0.2um_68_21</strain>
    </source>
</reference>
<dbReference type="PROSITE" id="PS51084">
    <property type="entry name" value="HIT_2"/>
    <property type="match status" value="1"/>
</dbReference>
<evidence type="ECO:0000313" key="6">
    <source>
        <dbReference type="Proteomes" id="UP000782312"/>
    </source>
</evidence>
<dbReference type="InterPro" id="IPR011146">
    <property type="entry name" value="HIT-like"/>
</dbReference>
<dbReference type="PRINTS" id="PR00332">
    <property type="entry name" value="HISTRIAD"/>
</dbReference>
<name>A0A932MR76_UNCTE</name>
<feature type="active site" description="Tele-AMP-histidine intermediate" evidence="1">
    <location>
        <position position="100"/>
    </location>
</feature>
<sequence>MQDCIFCKIAAGQVPSKKVYEDKRLFAFEDINPQAPVHVVIIPKQHLETLLEIGDAHNELLGSIVTASSKIARKQGIAQSGFRLVANCNKDAGQSVFHIHFHLLGGRPMAWPPG</sequence>
<dbReference type="InterPro" id="IPR001310">
    <property type="entry name" value="Histidine_triad_HIT"/>
</dbReference>
<proteinExistence type="predicted"/>
<evidence type="ECO:0000256" key="3">
    <source>
        <dbReference type="PROSITE-ProRule" id="PRU00464"/>
    </source>
</evidence>
<dbReference type="SUPFAM" id="SSF54197">
    <property type="entry name" value="HIT-like"/>
    <property type="match status" value="1"/>
</dbReference>
<dbReference type="GO" id="GO:0003824">
    <property type="term" value="F:catalytic activity"/>
    <property type="evidence" value="ECO:0007669"/>
    <property type="project" value="InterPro"/>
</dbReference>
<feature type="short sequence motif" description="Histidine triad motif" evidence="2 3">
    <location>
        <begin position="98"/>
        <end position="102"/>
    </location>
</feature>